<keyword evidence="2" id="KW-0472">Membrane</keyword>
<dbReference type="RefSeq" id="WP_016667049.1">
    <property type="nucleotide sequence ID" value="NZ_CABKSM010000001.1"/>
</dbReference>
<evidence type="ECO:0000256" key="2">
    <source>
        <dbReference type="SAM" id="Phobius"/>
    </source>
</evidence>
<protein>
    <submittedName>
        <fullName evidence="3">Uncharacterized protein</fullName>
    </submittedName>
</protein>
<proteinExistence type="predicted"/>
<evidence type="ECO:0000256" key="1">
    <source>
        <dbReference type="SAM" id="MobiDB-lite"/>
    </source>
</evidence>
<dbReference type="AlphaFoldDB" id="A0AB35XM03"/>
<dbReference type="Proteomes" id="UP001309299">
    <property type="component" value="Unassembled WGS sequence"/>
</dbReference>
<feature type="region of interest" description="Disordered" evidence="1">
    <location>
        <begin position="1"/>
        <end position="125"/>
    </location>
</feature>
<feature type="compositionally biased region" description="Basic and acidic residues" evidence="1">
    <location>
        <begin position="87"/>
        <end position="98"/>
    </location>
</feature>
<reference evidence="3" key="1">
    <citation type="submission" date="2024-02" db="EMBL/GenBank/DDBJ databases">
        <title>Bacterial skin colonization with Propionibacterium avidum as a risk factor for Periprosthetic Joint Infections - a single-center prospective study.</title>
        <authorList>
            <person name="Achermann Y."/>
        </authorList>
    </citation>
    <scope>NUCLEOTIDE SEQUENCE</scope>
    <source>
        <strain evidence="3">PAVI-2017310195</strain>
    </source>
</reference>
<feature type="transmembrane region" description="Helical" evidence="2">
    <location>
        <begin position="156"/>
        <end position="184"/>
    </location>
</feature>
<keyword evidence="2" id="KW-1133">Transmembrane helix</keyword>
<gene>
    <name evidence="3" type="ORF">V7F78_07950</name>
</gene>
<comment type="caution">
    <text evidence="3">The sequence shown here is derived from an EMBL/GenBank/DDBJ whole genome shotgun (WGS) entry which is preliminary data.</text>
</comment>
<dbReference type="EMBL" id="JBAKUA010000010">
    <property type="protein sequence ID" value="MEH1546941.1"/>
    <property type="molecule type" value="Genomic_DNA"/>
</dbReference>
<evidence type="ECO:0000313" key="4">
    <source>
        <dbReference type="Proteomes" id="UP001309299"/>
    </source>
</evidence>
<sequence length="253" mass="27496">MAQNTVRRAPVDVVGSRPAPSAFQAPRVTPLETPSLPANPAAGKPSVAPRGYQGGDYRPLAELIPRRRGHREPHDPFSTQAGLTGPRVEHRDPHEPIRTSRLASGSSTWAAPAGDPVSTVPPPRLKTVRMPRRLDPRMPATAGSRSIMDLCRALGWPWIVVLALGCVWSPLSIPALLLAWWLAWRHPFAAGRLSKALTAVTVVIIIGGAIESPVRTVPAQFAWMSRLGCVVMLALGLLLIDRQLTPRDPRPRR</sequence>
<feature type="transmembrane region" description="Helical" evidence="2">
    <location>
        <begin position="220"/>
        <end position="240"/>
    </location>
</feature>
<name>A0AB35XM03_9ACTN</name>
<evidence type="ECO:0000313" key="3">
    <source>
        <dbReference type="EMBL" id="MEH1546941.1"/>
    </source>
</evidence>
<feature type="transmembrane region" description="Helical" evidence="2">
    <location>
        <begin position="196"/>
        <end position="214"/>
    </location>
</feature>
<accession>A0AB35XM03</accession>
<organism evidence="3 4">
    <name type="scientific">Cutibacterium avidum</name>
    <dbReference type="NCBI Taxonomy" id="33010"/>
    <lineage>
        <taxon>Bacteria</taxon>
        <taxon>Bacillati</taxon>
        <taxon>Actinomycetota</taxon>
        <taxon>Actinomycetes</taxon>
        <taxon>Propionibacteriales</taxon>
        <taxon>Propionibacteriaceae</taxon>
        <taxon>Cutibacterium</taxon>
    </lineage>
</organism>
<keyword evidence="2" id="KW-0812">Transmembrane</keyword>